<dbReference type="RefSeq" id="WP_138637361.1">
    <property type="nucleotide sequence ID" value="NZ_VCKZ01000106.1"/>
</dbReference>
<evidence type="ECO:0000313" key="2">
    <source>
        <dbReference type="Proteomes" id="UP000305238"/>
    </source>
</evidence>
<sequence length="111" mass="11973">MGSAMTHEQLLETFGADGVLRLPASGMAHELARPHPINTDISTVAFAQWLIRRVQLLDPVHDLLRAEAALVANLVRILGAADPVACRPLAGGGDRRYWPELFEDGCAAGVY</sequence>
<dbReference type="Pfam" id="PF14435">
    <property type="entry name" value="SUKH-4"/>
    <property type="match status" value="1"/>
</dbReference>
<organism evidence="1 2">
    <name type="scientific">Actinomadura geliboluensis</name>
    <dbReference type="NCBI Taxonomy" id="882440"/>
    <lineage>
        <taxon>Bacteria</taxon>
        <taxon>Bacillati</taxon>
        <taxon>Actinomycetota</taxon>
        <taxon>Actinomycetes</taxon>
        <taxon>Streptosporangiales</taxon>
        <taxon>Thermomonosporaceae</taxon>
        <taxon>Actinomadura</taxon>
    </lineage>
</organism>
<evidence type="ECO:0000313" key="1">
    <source>
        <dbReference type="EMBL" id="TMR38354.1"/>
    </source>
</evidence>
<keyword evidence="2" id="KW-1185">Reference proteome</keyword>
<accession>A0A5S4H0Y7</accession>
<comment type="caution">
    <text evidence="1">The sequence shown here is derived from an EMBL/GenBank/DDBJ whole genome shotgun (WGS) entry which is preliminary data.</text>
</comment>
<protein>
    <submittedName>
        <fullName evidence="1">Uncharacterized protein</fullName>
    </submittedName>
</protein>
<proteinExistence type="predicted"/>
<dbReference type="EMBL" id="VCKZ01000106">
    <property type="protein sequence ID" value="TMR38354.1"/>
    <property type="molecule type" value="Genomic_DNA"/>
</dbReference>
<reference evidence="1 2" key="1">
    <citation type="submission" date="2019-05" db="EMBL/GenBank/DDBJ databases">
        <title>Draft genome sequence of Actinomadura geliboluensis A8036.</title>
        <authorList>
            <person name="Saricaoglu S."/>
            <person name="Isik K."/>
        </authorList>
    </citation>
    <scope>NUCLEOTIDE SEQUENCE [LARGE SCALE GENOMIC DNA]</scope>
    <source>
        <strain evidence="1 2">A8036</strain>
    </source>
</reference>
<dbReference type="AlphaFoldDB" id="A0A5S4H0Y7"/>
<name>A0A5S4H0Y7_9ACTN</name>
<dbReference type="InterPro" id="IPR025851">
    <property type="entry name" value="SUKH-4"/>
</dbReference>
<dbReference type="OrthoDB" id="4108903at2"/>
<dbReference type="Proteomes" id="UP000305238">
    <property type="component" value="Unassembled WGS sequence"/>
</dbReference>
<gene>
    <name evidence="1" type="ORF">ETD96_16540</name>
</gene>